<gene>
    <name evidence="2" type="ORF">GOCE00092_LOCUS12760</name>
</gene>
<reference evidence="2" key="1">
    <citation type="submission" date="2021-01" db="EMBL/GenBank/DDBJ databases">
        <authorList>
            <person name="Corre E."/>
            <person name="Pelletier E."/>
            <person name="Niang G."/>
            <person name="Scheremetjew M."/>
            <person name="Finn R."/>
            <person name="Kale V."/>
            <person name="Holt S."/>
            <person name="Cochrane G."/>
            <person name="Meng A."/>
            <person name="Brown T."/>
            <person name="Cohen L."/>
        </authorList>
    </citation>
    <scope>NUCLEOTIDE SEQUENCE</scope>
    <source>
        <strain evidence="2">CCMP 410</strain>
    </source>
</reference>
<dbReference type="AlphaFoldDB" id="A0A7S1V079"/>
<accession>A0A7S1V079</accession>
<evidence type="ECO:0000256" key="1">
    <source>
        <dbReference type="SAM" id="SignalP"/>
    </source>
</evidence>
<feature type="chain" id="PRO_5030857136" evidence="1">
    <location>
        <begin position="26"/>
        <end position="426"/>
    </location>
</feature>
<dbReference type="EMBL" id="HBGK01024523">
    <property type="protein sequence ID" value="CAD9283848.1"/>
    <property type="molecule type" value="Transcribed_RNA"/>
</dbReference>
<keyword evidence="1" id="KW-0732">Signal</keyword>
<proteinExistence type="predicted"/>
<organism evidence="2">
    <name type="scientific">Grammatophora oceanica</name>
    <dbReference type="NCBI Taxonomy" id="210454"/>
    <lineage>
        <taxon>Eukaryota</taxon>
        <taxon>Sar</taxon>
        <taxon>Stramenopiles</taxon>
        <taxon>Ochrophyta</taxon>
        <taxon>Bacillariophyta</taxon>
        <taxon>Fragilariophyceae</taxon>
        <taxon>Fragilariophycidae</taxon>
        <taxon>Rhabdonematales</taxon>
        <taxon>Grammatophoraceae</taxon>
        <taxon>Grammatophora</taxon>
    </lineage>
</organism>
<name>A0A7S1V079_9STRA</name>
<evidence type="ECO:0000313" key="2">
    <source>
        <dbReference type="EMBL" id="CAD9283848.1"/>
    </source>
</evidence>
<protein>
    <submittedName>
        <fullName evidence="2">Uncharacterized protein</fullName>
    </submittedName>
</protein>
<sequence length="426" mass="46817">MMMDRFGWAFSYLLAAILSFSTVDSFHINGKLFQNMKEEHNAFVKSMLSPASSPHQAPMLQATTTRTSTMEAQKDRATRSSLFPCVPCMVTSFYSYMDSFSVSTKLMATTTNGSGDSSLEPSQARKLLRALTLAVWKAVTLPMTMMYNLVNKLLLANRNKAQPKPEKTITDEKKEAEVVISVNGDARPAAAEAAVVAPYAAASVAASATTATMETGVATAKEPVLVAAAPAPPSSPASKPRAYPLPKGDRWAVAAPNVDLSGDWAMIVSEEFKREYDDYLKQLGQPQIVRTIAVGIIGLTTEYTEQSEDGRKMFIRGTNARGVWERVLLSSGSDPTSEDYEVAAVPIITADDEKVFAESWWENKGRVHVSWMRGVEKYGGGDFEAKRFLEQNGKVLVCESTFHPTEEGREPAKVIWRFLRRGERLG</sequence>
<feature type="signal peptide" evidence="1">
    <location>
        <begin position="1"/>
        <end position="25"/>
    </location>
</feature>